<dbReference type="AlphaFoldDB" id="J3KYU8"/>
<evidence type="ECO:0000259" key="1">
    <source>
        <dbReference type="Pfam" id="PF02984"/>
    </source>
</evidence>
<sequence>MLIHDWCVKFIILFLSVQLENMTFFYAELVLVQYSMLFYAPSVIAAAARCTLGLSPTMEQLLEHHTGLVEPQLLYIFFFTM</sequence>
<dbReference type="STRING" id="4533.J3KYU8"/>
<reference evidence="2" key="1">
    <citation type="journal article" date="2013" name="Nat. Commun.">
        <title>Whole-genome sequencing of Oryza brachyantha reveals mechanisms underlying Oryza genome evolution.</title>
        <authorList>
            <person name="Chen J."/>
            <person name="Huang Q."/>
            <person name="Gao D."/>
            <person name="Wang J."/>
            <person name="Lang Y."/>
            <person name="Liu T."/>
            <person name="Li B."/>
            <person name="Bai Z."/>
            <person name="Luis Goicoechea J."/>
            <person name="Liang C."/>
            <person name="Chen C."/>
            <person name="Zhang W."/>
            <person name="Sun S."/>
            <person name="Liao Y."/>
            <person name="Zhang X."/>
            <person name="Yang L."/>
            <person name="Song C."/>
            <person name="Wang M."/>
            <person name="Shi J."/>
            <person name="Liu G."/>
            <person name="Liu J."/>
            <person name="Zhou H."/>
            <person name="Zhou W."/>
            <person name="Yu Q."/>
            <person name="An N."/>
            <person name="Chen Y."/>
            <person name="Cai Q."/>
            <person name="Wang B."/>
            <person name="Liu B."/>
            <person name="Min J."/>
            <person name="Huang Y."/>
            <person name="Wu H."/>
            <person name="Li Z."/>
            <person name="Zhang Y."/>
            <person name="Yin Y."/>
            <person name="Song W."/>
            <person name="Jiang J."/>
            <person name="Jackson S.A."/>
            <person name="Wing R.A."/>
            <person name="Wang J."/>
            <person name="Chen M."/>
        </authorList>
    </citation>
    <scope>NUCLEOTIDE SEQUENCE [LARGE SCALE GENOMIC DNA]</scope>
    <source>
        <strain evidence="2">cv. IRGC 101232</strain>
    </source>
</reference>
<accession>J3KYU8</accession>
<dbReference type="Gramene" id="OB01G21540.1">
    <property type="protein sequence ID" value="OB01G21540.1"/>
    <property type="gene ID" value="OB01G21540"/>
</dbReference>
<dbReference type="Gene3D" id="1.10.472.10">
    <property type="entry name" value="Cyclin-like"/>
    <property type="match status" value="1"/>
</dbReference>
<reference evidence="2" key="2">
    <citation type="submission" date="2013-04" db="UniProtKB">
        <authorList>
            <consortium name="EnsemblPlants"/>
        </authorList>
    </citation>
    <scope>IDENTIFICATION</scope>
</reference>
<feature type="domain" description="Cyclin C-terminal" evidence="1">
    <location>
        <begin position="17"/>
        <end position="73"/>
    </location>
</feature>
<dbReference type="InterPro" id="IPR036915">
    <property type="entry name" value="Cyclin-like_sf"/>
</dbReference>
<dbReference type="Pfam" id="PF02984">
    <property type="entry name" value="Cyclin_C"/>
    <property type="match status" value="1"/>
</dbReference>
<dbReference type="HOGENOM" id="CLU_2577660_0_0_1"/>
<name>J3KYU8_ORYBR</name>
<dbReference type="EnsemblPlants" id="OB01G21540.1">
    <property type="protein sequence ID" value="OB01G21540.1"/>
    <property type="gene ID" value="OB01G21540"/>
</dbReference>
<proteinExistence type="predicted"/>
<dbReference type="SUPFAM" id="SSF47954">
    <property type="entry name" value="Cyclin-like"/>
    <property type="match status" value="1"/>
</dbReference>
<dbReference type="Proteomes" id="UP000006038">
    <property type="component" value="Chromosome 1"/>
</dbReference>
<organism evidence="2">
    <name type="scientific">Oryza brachyantha</name>
    <name type="common">malo sina</name>
    <dbReference type="NCBI Taxonomy" id="4533"/>
    <lineage>
        <taxon>Eukaryota</taxon>
        <taxon>Viridiplantae</taxon>
        <taxon>Streptophyta</taxon>
        <taxon>Embryophyta</taxon>
        <taxon>Tracheophyta</taxon>
        <taxon>Spermatophyta</taxon>
        <taxon>Magnoliopsida</taxon>
        <taxon>Liliopsida</taxon>
        <taxon>Poales</taxon>
        <taxon>Poaceae</taxon>
        <taxon>BOP clade</taxon>
        <taxon>Oryzoideae</taxon>
        <taxon>Oryzeae</taxon>
        <taxon>Oryzinae</taxon>
        <taxon>Oryza</taxon>
    </lineage>
</organism>
<dbReference type="InterPro" id="IPR004367">
    <property type="entry name" value="Cyclin_C-dom"/>
</dbReference>
<keyword evidence="3" id="KW-1185">Reference proteome</keyword>
<protein>
    <recommendedName>
        <fullName evidence="1">Cyclin C-terminal domain-containing protein</fullName>
    </recommendedName>
</protein>
<evidence type="ECO:0000313" key="3">
    <source>
        <dbReference type="Proteomes" id="UP000006038"/>
    </source>
</evidence>
<evidence type="ECO:0000313" key="2">
    <source>
        <dbReference type="EnsemblPlants" id="OB01G21540.1"/>
    </source>
</evidence>